<dbReference type="InterPro" id="IPR016039">
    <property type="entry name" value="Thiolase-like"/>
</dbReference>
<dbReference type="InterPro" id="IPR002155">
    <property type="entry name" value="Thiolase"/>
</dbReference>
<dbReference type="EMBL" id="DTLI01000014">
    <property type="protein sequence ID" value="HHS51301.1"/>
    <property type="molecule type" value="Genomic_DNA"/>
</dbReference>
<keyword evidence="2" id="KW-0808">Transferase</keyword>
<dbReference type="PANTHER" id="PTHR42870">
    <property type="entry name" value="ACETYL-COA C-ACETYLTRANSFERASE"/>
    <property type="match status" value="1"/>
</dbReference>
<dbReference type="Gene3D" id="3.40.47.10">
    <property type="match status" value="1"/>
</dbReference>
<name>A0A7C6EBH5_UNCW3</name>
<organism evidence="2">
    <name type="scientific">candidate division WOR-3 bacterium</name>
    <dbReference type="NCBI Taxonomy" id="2052148"/>
    <lineage>
        <taxon>Bacteria</taxon>
        <taxon>Bacteria division WOR-3</taxon>
    </lineage>
</organism>
<evidence type="ECO:0000259" key="1">
    <source>
        <dbReference type="Pfam" id="PF22691"/>
    </source>
</evidence>
<evidence type="ECO:0000313" key="2">
    <source>
        <dbReference type="EMBL" id="HHS51301.1"/>
    </source>
</evidence>
<dbReference type="PIRSF" id="PIRSF000429">
    <property type="entry name" value="Ac-CoA_Ac_transf"/>
    <property type="match status" value="1"/>
</dbReference>
<dbReference type="CDD" id="cd00829">
    <property type="entry name" value="SCP-x_thiolase"/>
    <property type="match status" value="1"/>
</dbReference>
<comment type="caution">
    <text evidence="2">The sequence shown here is derived from an EMBL/GenBank/DDBJ whole genome shotgun (WGS) entry which is preliminary data.</text>
</comment>
<dbReference type="Pfam" id="PF22691">
    <property type="entry name" value="Thiolase_C_1"/>
    <property type="match status" value="1"/>
</dbReference>
<proteinExistence type="predicted"/>
<accession>A0A7C6EBH5</accession>
<dbReference type="InterPro" id="IPR055140">
    <property type="entry name" value="Thiolase_C_2"/>
</dbReference>
<dbReference type="GO" id="GO:0016747">
    <property type="term" value="F:acyltransferase activity, transferring groups other than amino-acyl groups"/>
    <property type="evidence" value="ECO:0007669"/>
    <property type="project" value="InterPro"/>
</dbReference>
<gene>
    <name evidence="2" type="ORF">ENW73_00335</name>
</gene>
<reference evidence="2" key="1">
    <citation type="journal article" date="2020" name="mSystems">
        <title>Genome- and Community-Level Interaction Insights into Carbon Utilization and Element Cycling Functions of Hydrothermarchaeota in Hydrothermal Sediment.</title>
        <authorList>
            <person name="Zhou Z."/>
            <person name="Liu Y."/>
            <person name="Xu W."/>
            <person name="Pan J."/>
            <person name="Luo Z.H."/>
            <person name="Li M."/>
        </authorList>
    </citation>
    <scope>NUCLEOTIDE SEQUENCE [LARGE SCALE GENOMIC DNA]</scope>
    <source>
        <strain evidence="2">SpSt-876</strain>
    </source>
</reference>
<dbReference type="PANTHER" id="PTHR42870:SF6">
    <property type="entry name" value="ACETYL-COA C-ACYLTRANSFERASE"/>
    <property type="match status" value="1"/>
</dbReference>
<protein>
    <submittedName>
        <fullName evidence="2">Acetyl-CoA acetyltransferase</fullName>
    </submittedName>
</protein>
<feature type="domain" description="Thiolase C-terminal" evidence="1">
    <location>
        <begin position="247"/>
        <end position="382"/>
    </location>
</feature>
<sequence length="383" mass="41689">MSDRIAIVGIGATQFRSISPDLSYKELVFEAAVKAYEDAGIDPRKDVDVFVTCAEDYIEGTSIFDEYTPDQLGAALRPMHTITQEGLTGLASVYLQLRTGEFEIGVVEAHSKASNILTPDGIAACAQDPIYNRPLRINHYAIAGLEMRRFMWETGITEEQCAKVVVKNRKNALKNPFAAYGANLSIEDVIKSSCVAEPLNELDIAQPADGAVVIVLATEAKAKALTKKPIWLRGIGWINCTPTLESRDWAKAIYCEKAAIMAYKMAKIQNPRKEIDFAEVDDTFSYKELQHLQAMKLGCECEMGVWIDTGMTSLSGEFPVNPSGGSLGMGHLLEASGLARVYMAVKQLRGEAGELQVKNANTALVCAWRGIPTTSGAVAILSN</sequence>
<dbReference type="SUPFAM" id="SSF53901">
    <property type="entry name" value="Thiolase-like"/>
    <property type="match status" value="2"/>
</dbReference>
<dbReference type="AlphaFoldDB" id="A0A7C6EBH5"/>